<evidence type="ECO:0000256" key="1">
    <source>
        <dbReference type="SAM" id="MobiDB-lite"/>
    </source>
</evidence>
<feature type="region of interest" description="Disordered" evidence="1">
    <location>
        <begin position="151"/>
        <end position="246"/>
    </location>
</feature>
<sequence>GCVRRTTTPELRHPALPRCHPDVLPRGDPAEPALALRAGEPAAGPGLHRAEPALAEPQRPGPAARALLDLAAGRAAALGLGPGTPRRGRRRRGQPPHLGQPAADHPRRPAGHRARCPARRLDRHPPVQALGPGVDGSLAVRPLGALVRHRERAAGGRHQGQQRERPADLRVRRRDRRGRRLHRRSPRRPAAAPGAADDRADPDQRGLLQPDPAQPHARLPRLRLRPHRPRQGPPPLPGGHEARTADRADPHRDLLRLQHRHAVHRRHVHGDHVLVPRHGRVRRHHHHR</sequence>
<feature type="non-terminal residue" evidence="2">
    <location>
        <position position="1"/>
    </location>
</feature>
<gene>
    <name evidence="2" type="ORF">AVDCRST_MAG48-275</name>
</gene>
<organism evidence="2">
    <name type="scientific">uncultured Friedmanniella sp</name>
    <dbReference type="NCBI Taxonomy" id="335381"/>
    <lineage>
        <taxon>Bacteria</taxon>
        <taxon>Bacillati</taxon>
        <taxon>Actinomycetota</taxon>
        <taxon>Actinomycetes</taxon>
        <taxon>Propionibacteriales</taxon>
        <taxon>Nocardioidaceae</taxon>
        <taxon>Friedmanniella</taxon>
        <taxon>environmental samples</taxon>
    </lineage>
</organism>
<feature type="region of interest" description="Disordered" evidence="1">
    <location>
        <begin position="266"/>
        <end position="288"/>
    </location>
</feature>
<feature type="compositionally biased region" description="Basic residues" evidence="1">
    <location>
        <begin position="108"/>
        <end position="118"/>
    </location>
</feature>
<feature type="region of interest" description="Disordered" evidence="1">
    <location>
        <begin position="1"/>
        <end position="63"/>
    </location>
</feature>
<name>A0A6J4JUF1_9ACTN</name>
<feature type="region of interest" description="Disordered" evidence="1">
    <location>
        <begin position="77"/>
        <end position="138"/>
    </location>
</feature>
<reference evidence="2" key="1">
    <citation type="submission" date="2020-02" db="EMBL/GenBank/DDBJ databases">
        <authorList>
            <person name="Meier V. D."/>
        </authorList>
    </citation>
    <scope>NUCLEOTIDE SEQUENCE</scope>
    <source>
        <strain evidence="2">AVDCRST_MAG48</strain>
    </source>
</reference>
<protein>
    <submittedName>
        <fullName evidence="2">Oligopeptide transport system permease protein OppB</fullName>
    </submittedName>
</protein>
<dbReference type="EMBL" id="CADCTS010000041">
    <property type="protein sequence ID" value="CAA9287832.1"/>
    <property type="molecule type" value="Genomic_DNA"/>
</dbReference>
<feature type="compositionally biased region" description="Basic and acidic residues" evidence="1">
    <location>
        <begin position="161"/>
        <end position="170"/>
    </location>
</feature>
<accession>A0A6J4JUF1</accession>
<proteinExistence type="predicted"/>
<feature type="compositionally biased region" description="Basic residues" evidence="1">
    <location>
        <begin position="218"/>
        <end position="230"/>
    </location>
</feature>
<feature type="non-terminal residue" evidence="2">
    <location>
        <position position="288"/>
    </location>
</feature>
<dbReference type="AlphaFoldDB" id="A0A6J4JUF1"/>
<feature type="compositionally biased region" description="Basic residues" evidence="1">
    <location>
        <begin position="171"/>
        <end position="187"/>
    </location>
</feature>
<feature type="compositionally biased region" description="Basic and acidic residues" evidence="1">
    <location>
        <begin position="19"/>
        <end position="29"/>
    </location>
</feature>
<evidence type="ECO:0000313" key="2">
    <source>
        <dbReference type="EMBL" id="CAA9287832.1"/>
    </source>
</evidence>